<accession>A0A8R1V1B1</accession>
<keyword evidence="2" id="KW-1185">Reference proteome</keyword>
<evidence type="ECO:0000313" key="2">
    <source>
        <dbReference type="Proteomes" id="UP000005239"/>
    </source>
</evidence>
<dbReference type="AlphaFoldDB" id="A0A2A6CJL9"/>
<dbReference type="Proteomes" id="UP000005239">
    <property type="component" value="Unassembled WGS sequence"/>
</dbReference>
<dbReference type="EnsemblMetazoa" id="PPA45751.1">
    <property type="protein sequence ID" value="PPA45751.1"/>
    <property type="gene ID" value="WBGene00284120"/>
</dbReference>
<proteinExistence type="predicted"/>
<protein>
    <submittedName>
        <fullName evidence="1">Uncharacterized protein</fullName>
    </submittedName>
</protein>
<gene>
    <name evidence="1" type="primary">WBGene00284120</name>
</gene>
<reference evidence="2" key="1">
    <citation type="journal article" date="2008" name="Nat. Genet.">
        <title>The Pristionchus pacificus genome provides a unique perspective on nematode lifestyle and parasitism.</title>
        <authorList>
            <person name="Dieterich C."/>
            <person name="Clifton S.W."/>
            <person name="Schuster L.N."/>
            <person name="Chinwalla A."/>
            <person name="Delehaunty K."/>
            <person name="Dinkelacker I."/>
            <person name="Fulton L."/>
            <person name="Fulton R."/>
            <person name="Godfrey J."/>
            <person name="Minx P."/>
            <person name="Mitreva M."/>
            <person name="Roeseler W."/>
            <person name="Tian H."/>
            <person name="Witte H."/>
            <person name="Yang S.P."/>
            <person name="Wilson R.K."/>
            <person name="Sommer R.J."/>
        </authorList>
    </citation>
    <scope>NUCLEOTIDE SEQUENCE [LARGE SCALE GENOMIC DNA]</scope>
    <source>
        <strain evidence="2">PS312</strain>
    </source>
</reference>
<reference evidence="1" key="2">
    <citation type="submission" date="2022-06" db="UniProtKB">
        <authorList>
            <consortium name="EnsemblMetazoa"/>
        </authorList>
    </citation>
    <scope>IDENTIFICATION</scope>
    <source>
        <strain evidence="1">PS312</strain>
    </source>
</reference>
<organism evidence="1 2">
    <name type="scientific">Pristionchus pacificus</name>
    <name type="common">Parasitic nematode worm</name>
    <dbReference type="NCBI Taxonomy" id="54126"/>
    <lineage>
        <taxon>Eukaryota</taxon>
        <taxon>Metazoa</taxon>
        <taxon>Ecdysozoa</taxon>
        <taxon>Nematoda</taxon>
        <taxon>Chromadorea</taxon>
        <taxon>Rhabditida</taxon>
        <taxon>Rhabditina</taxon>
        <taxon>Diplogasteromorpha</taxon>
        <taxon>Diplogasteroidea</taxon>
        <taxon>Neodiplogasteridae</taxon>
        <taxon>Pristionchus</taxon>
    </lineage>
</organism>
<sequence>MANGWSIVLYTGRGDFLVKRKKREGVVMRMCVKRPRRMYESAHPMMIMSSAMKKSMTMRTLSPNLDVTRPKKTQNTSTPEIALFKLPKIERENLNRSRKVSIGSTSPVDRVFMTVEWGREVEVPGAIIVTKKIPV</sequence>
<name>A0A2A6CJL9_PRIPA</name>
<accession>A0A2A6CJL9</accession>
<evidence type="ECO:0000313" key="1">
    <source>
        <dbReference type="EnsemblMetazoa" id="PPA45751.1"/>
    </source>
</evidence>